<organism evidence="5 6">
    <name type="scientific">Naumannella cuiyingiana</name>
    <dbReference type="NCBI Taxonomy" id="1347891"/>
    <lineage>
        <taxon>Bacteria</taxon>
        <taxon>Bacillati</taxon>
        <taxon>Actinomycetota</taxon>
        <taxon>Actinomycetes</taxon>
        <taxon>Propionibacteriales</taxon>
        <taxon>Propionibacteriaceae</taxon>
        <taxon>Naumannella</taxon>
    </lineage>
</organism>
<evidence type="ECO:0000313" key="5">
    <source>
        <dbReference type="EMBL" id="NYI70254.1"/>
    </source>
</evidence>
<dbReference type="SUPFAM" id="SSF51735">
    <property type="entry name" value="NAD(P)-binding Rossmann-fold domains"/>
    <property type="match status" value="1"/>
</dbReference>
<keyword evidence="6" id="KW-1185">Reference proteome</keyword>
<dbReference type="AlphaFoldDB" id="A0A7Z0D7F3"/>
<proteinExistence type="inferred from homology"/>
<dbReference type="InterPro" id="IPR057326">
    <property type="entry name" value="KR_dom"/>
</dbReference>
<dbReference type="GO" id="GO:0016020">
    <property type="term" value="C:membrane"/>
    <property type="evidence" value="ECO:0007669"/>
    <property type="project" value="TreeGrafter"/>
</dbReference>
<dbReference type="InterPro" id="IPR020904">
    <property type="entry name" value="Sc_DH/Rdtase_CS"/>
</dbReference>
<dbReference type="SMART" id="SM00822">
    <property type="entry name" value="PKS_KR"/>
    <property type="match status" value="1"/>
</dbReference>
<evidence type="ECO:0000256" key="2">
    <source>
        <dbReference type="ARBA" id="ARBA00023002"/>
    </source>
</evidence>
<dbReference type="Proteomes" id="UP000527616">
    <property type="component" value="Unassembled WGS sequence"/>
</dbReference>
<gene>
    <name evidence="5" type="ORF">GGQ54_000814</name>
</gene>
<dbReference type="EMBL" id="JACBZS010000001">
    <property type="protein sequence ID" value="NYI70254.1"/>
    <property type="molecule type" value="Genomic_DNA"/>
</dbReference>
<reference evidence="5 6" key="1">
    <citation type="submission" date="2020-07" db="EMBL/GenBank/DDBJ databases">
        <title>Sequencing the genomes of 1000 actinobacteria strains.</title>
        <authorList>
            <person name="Klenk H.-P."/>
        </authorList>
    </citation>
    <scope>NUCLEOTIDE SEQUENCE [LARGE SCALE GENOMIC DNA]</scope>
    <source>
        <strain evidence="5 6">DSM 103164</strain>
    </source>
</reference>
<dbReference type="Gene3D" id="3.40.50.720">
    <property type="entry name" value="NAD(P)-binding Rossmann-like Domain"/>
    <property type="match status" value="1"/>
</dbReference>
<sequence>MTATARDTSRPTALVTGGTRGIGLAIARDLGRDHRVLIGGRDPEAAARVAAELPDAGVFVADLADEESTRQAAAGIDRLDVLVHSAGISNLAIVEDASREDWRTIMELNVIAVADLTRDLLPALRAAGGQVIMINSGSGLMAGRGGAMYSASKFALTALTDSLREQVRGEVRVASIHPGRVDTDMQREIQHQRGNTGYRGDEYLRPESVAAAVRAAVDASPDAMVESVSIRPVYTG</sequence>
<accession>A0A7Z0D7F3</accession>
<dbReference type="PRINTS" id="PR00081">
    <property type="entry name" value="GDHRDH"/>
</dbReference>
<evidence type="ECO:0000259" key="4">
    <source>
        <dbReference type="SMART" id="SM00822"/>
    </source>
</evidence>
<comment type="caution">
    <text evidence="5">The sequence shown here is derived from an EMBL/GenBank/DDBJ whole genome shotgun (WGS) entry which is preliminary data.</text>
</comment>
<dbReference type="PRINTS" id="PR00080">
    <property type="entry name" value="SDRFAMILY"/>
</dbReference>
<comment type="similarity">
    <text evidence="1 3">Belongs to the short-chain dehydrogenases/reductases (SDR) family.</text>
</comment>
<dbReference type="InterPro" id="IPR036291">
    <property type="entry name" value="NAD(P)-bd_dom_sf"/>
</dbReference>
<dbReference type="InterPro" id="IPR002347">
    <property type="entry name" value="SDR_fam"/>
</dbReference>
<evidence type="ECO:0000313" key="6">
    <source>
        <dbReference type="Proteomes" id="UP000527616"/>
    </source>
</evidence>
<feature type="domain" description="Ketoreductase" evidence="4">
    <location>
        <begin position="11"/>
        <end position="212"/>
    </location>
</feature>
<protein>
    <submittedName>
        <fullName evidence="5">NAD(P)-dependent dehydrogenase (Short-subunit alcohol dehydrogenase family)</fullName>
    </submittedName>
</protein>
<dbReference type="PANTHER" id="PTHR44196">
    <property type="entry name" value="DEHYDROGENASE/REDUCTASE SDR FAMILY MEMBER 7B"/>
    <property type="match status" value="1"/>
</dbReference>
<dbReference type="NCBIfam" id="NF006073">
    <property type="entry name" value="PRK08219.1"/>
    <property type="match status" value="1"/>
</dbReference>
<dbReference type="PROSITE" id="PS00061">
    <property type="entry name" value="ADH_SHORT"/>
    <property type="match status" value="1"/>
</dbReference>
<dbReference type="RefSeq" id="WP_179444231.1">
    <property type="nucleotide sequence ID" value="NZ_JACBZS010000001.1"/>
</dbReference>
<dbReference type="Pfam" id="PF00106">
    <property type="entry name" value="adh_short"/>
    <property type="match status" value="1"/>
</dbReference>
<name>A0A7Z0D7F3_9ACTN</name>
<evidence type="ECO:0000256" key="1">
    <source>
        <dbReference type="ARBA" id="ARBA00006484"/>
    </source>
</evidence>
<dbReference type="GO" id="GO:0016491">
    <property type="term" value="F:oxidoreductase activity"/>
    <property type="evidence" value="ECO:0007669"/>
    <property type="project" value="UniProtKB-KW"/>
</dbReference>
<keyword evidence="2" id="KW-0560">Oxidoreductase</keyword>
<dbReference type="PANTHER" id="PTHR44196:SF1">
    <property type="entry name" value="DEHYDROGENASE_REDUCTASE SDR FAMILY MEMBER 7B"/>
    <property type="match status" value="1"/>
</dbReference>
<evidence type="ECO:0000256" key="3">
    <source>
        <dbReference type="RuleBase" id="RU000363"/>
    </source>
</evidence>